<name>A0A087T291_STEMI</name>
<feature type="region of interest" description="Disordered" evidence="4">
    <location>
        <begin position="67"/>
        <end position="110"/>
    </location>
</feature>
<dbReference type="InterPro" id="IPR015070">
    <property type="entry name" value="EF_hand_DJBP"/>
</dbReference>
<feature type="non-terminal residue" evidence="6">
    <location>
        <position position="110"/>
    </location>
</feature>
<keyword evidence="1" id="KW-0597">Phosphoprotein</keyword>
<evidence type="ECO:0000313" key="6">
    <source>
        <dbReference type="EMBL" id="KFM59230.1"/>
    </source>
</evidence>
<dbReference type="EMBL" id="KK113062">
    <property type="protein sequence ID" value="KFM59230.1"/>
    <property type="molecule type" value="Genomic_DNA"/>
</dbReference>
<gene>
    <name evidence="6" type="ORF">X975_23272</name>
</gene>
<dbReference type="AlphaFoldDB" id="A0A087T291"/>
<keyword evidence="3" id="KW-0106">Calcium</keyword>
<evidence type="ECO:0000256" key="1">
    <source>
        <dbReference type="ARBA" id="ARBA00022553"/>
    </source>
</evidence>
<feature type="compositionally biased region" description="Basic and acidic residues" evidence="4">
    <location>
        <begin position="80"/>
        <end position="100"/>
    </location>
</feature>
<keyword evidence="2" id="KW-0677">Repeat</keyword>
<feature type="compositionally biased region" description="Polar residues" evidence="4">
    <location>
        <begin position="101"/>
        <end position="110"/>
    </location>
</feature>
<reference evidence="6 7" key="1">
    <citation type="submission" date="2013-11" db="EMBL/GenBank/DDBJ databases">
        <title>Genome sequencing of Stegodyphus mimosarum.</title>
        <authorList>
            <person name="Bechsgaard J."/>
        </authorList>
    </citation>
    <scope>NUCLEOTIDE SEQUENCE [LARGE SCALE GENOMIC DNA]</scope>
</reference>
<feature type="domain" description="DJBP EF-hand" evidence="5">
    <location>
        <begin position="3"/>
        <end position="67"/>
    </location>
</feature>
<keyword evidence="7" id="KW-1185">Reference proteome</keyword>
<dbReference type="InterPro" id="IPR011992">
    <property type="entry name" value="EF-hand-dom_pair"/>
</dbReference>
<evidence type="ECO:0000256" key="2">
    <source>
        <dbReference type="ARBA" id="ARBA00022737"/>
    </source>
</evidence>
<organism evidence="6 7">
    <name type="scientific">Stegodyphus mimosarum</name>
    <name type="common">African social velvet spider</name>
    <dbReference type="NCBI Taxonomy" id="407821"/>
    <lineage>
        <taxon>Eukaryota</taxon>
        <taxon>Metazoa</taxon>
        <taxon>Ecdysozoa</taxon>
        <taxon>Arthropoda</taxon>
        <taxon>Chelicerata</taxon>
        <taxon>Arachnida</taxon>
        <taxon>Araneae</taxon>
        <taxon>Araneomorphae</taxon>
        <taxon>Entelegynae</taxon>
        <taxon>Eresoidea</taxon>
        <taxon>Eresidae</taxon>
        <taxon>Stegodyphus</taxon>
    </lineage>
</organism>
<proteinExistence type="predicted"/>
<sequence length="110" mass="12829">MLKDFKTLDVCNVGVACKDDAKHVLNKYAFRFSDKQFHEIWKRFPLNKYDQLLYDEFLGKYSAKSAKLTSSSSNKTMQYKADEKVQDEKDTEERDKKEASKTTCVSRKAP</sequence>
<evidence type="ECO:0000256" key="3">
    <source>
        <dbReference type="ARBA" id="ARBA00022837"/>
    </source>
</evidence>
<dbReference type="OrthoDB" id="6422183at2759"/>
<dbReference type="Gene3D" id="1.10.238.10">
    <property type="entry name" value="EF-hand"/>
    <property type="match status" value="1"/>
</dbReference>
<dbReference type="Pfam" id="PF08976">
    <property type="entry name" value="EF-hand_11"/>
    <property type="match status" value="1"/>
</dbReference>
<dbReference type="SUPFAM" id="SSF47473">
    <property type="entry name" value="EF-hand"/>
    <property type="match status" value="1"/>
</dbReference>
<protein>
    <recommendedName>
        <fullName evidence="5">DJBP EF-hand domain-containing protein</fullName>
    </recommendedName>
</protein>
<accession>A0A087T291</accession>
<evidence type="ECO:0000259" key="5">
    <source>
        <dbReference type="Pfam" id="PF08976"/>
    </source>
</evidence>
<evidence type="ECO:0000313" key="7">
    <source>
        <dbReference type="Proteomes" id="UP000054359"/>
    </source>
</evidence>
<evidence type="ECO:0000256" key="4">
    <source>
        <dbReference type="SAM" id="MobiDB-lite"/>
    </source>
</evidence>
<dbReference type="Proteomes" id="UP000054359">
    <property type="component" value="Unassembled WGS sequence"/>
</dbReference>
<feature type="compositionally biased region" description="Low complexity" evidence="4">
    <location>
        <begin position="67"/>
        <end position="76"/>
    </location>
</feature>